<organism evidence="3 4">
    <name type="scientific">Sphingomonas edaphi</name>
    <dbReference type="NCBI Taxonomy" id="2315689"/>
    <lineage>
        <taxon>Bacteria</taxon>
        <taxon>Pseudomonadati</taxon>
        <taxon>Pseudomonadota</taxon>
        <taxon>Alphaproteobacteria</taxon>
        <taxon>Sphingomonadales</taxon>
        <taxon>Sphingomonadaceae</taxon>
        <taxon>Sphingomonas</taxon>
    </lineage>
</organism>
<protein>
    <submittedName>
        <fullName evidence="3">PaaI family thioesterase</fullName>
    </submittedName>
</protein>
<accession>A0A418Q0X9</accession>
<dbReference type="GO" id="GO:0061522">
    <property type="term" value="F:1,4-dihydroxy-2-naphthoyl-CoA thioesterase activity"/>
    <property type="evidence" value="ECO:0007669"/>
    <property type="project" value="TreeGrafter"/>
</dbReference>
<evidence type="ECO:0000256" key="1">
    <source>
        <dbReference type="ARBA" id="ARBA00022801"/>
    </source>
</evidence>
<dbReference type="OrthoDB" id="9813158at2"/>
<dbReference type="Gene3D" id="3.10.129.10">
    <property type="entry name" value="Hotdog Thioesterase"/>
    <property type="match status" value="1"/>
</dbReference>
<comment type="caution">
    <text evidence="3">The sequence shown here is derived from an EMBL/GenBank/DDBJ whole genome shotgun (WGS) entry which is preliminary data.</text>
</comment>
<dbReference type="InterPro" id="IPR003736">
    <property type="entry name" value="PAAI_dom"/>
</dbReference>
<dbReference type="RefSeq" id="WP_119530861.1">
    <property type="nucleotide sequence ID" value="NZ_QXTF01000001.1"/>
</dbReference>
<dbReference type="AlphaFoldDB" id="A0A418Q0X9"/>
<name>A0A418Q0X9_9SPHN</name>
<dbReference type="SUPFAM" id="SSF54637">
    <property type="entry name" value="Thioesterase/thiol ester dehydrase-isomerase"/>
    <property type="match status" value="1"/>
</dbReference>
<evidence type="ECO:0000313" key="3">
    <source>
        <dbReference type="EMBL" id="RIX31676.1"/>
    </source>
</evidence>
<dbReference type="GO" id="GO:0005829">
    <property type="term" value="C:cytosol"/>
    <property type="evidence" value="ECO:0007669"/>
    <property type="project" value="TreeGrafter"/>
</dbReference>
<dbReference type="InterPro" id="IPR006683">
    <property type="entry name" value="Thioestr_dom"/>
</dbReference>
<dbReference type="PANTHER" id="PTHR43240">
    <property type="entry name" value="1,4-DIHYDROXY-2-NAPHTHOYL-COA THIOESTERASE 1"/>
    <property type="match status" value="1"/>
</dbReference>
<dbReference type="CDD" id="cd03443">
    <property type="entry name" value="PaaI_thioesterase"/>
    <property type="match status" value="1"/>
</dbReference>
<dbReference type="EMBL" id="QXTF01000001">
    <property type="protein sequence ID" value="RIX31676.1"/>
    <property type="molecule type" value="Genomic_DNA"/>
</dbReference>
<keyword evidence="1" id="KW-0378">Hydrolase</keyword>
<reference evidence="3 4" key="1">
    <citation type="submission" date="2018-09" db="EMBL/GenBank/DDBJ databases">
        <title>Sphingomonas sp. DAC4.</title>
        <authorList>
            <person name="Seo T."/>
        </authorList>
    </citation>
    <scope>NUCLEOTIDE SEQUENCE [LARGE SCALE GENOMIC DNA]</scope>
    <source>
        <strain evidence="3 4">DAC4</strain>
    </source>
</reference>
<sequence>MSDIPELDAQQRGGGFDPERFFELARKVGHGRALGIEYRSSADNWVELALPWREELVGVPDSGILASGAIVSLVDTCGGTSVWMALGQFQPLVTIDLRLDYLRPALKGETVIARCECYKLTRQVAFVRGLAHCGDPERPVAHATGTFMLNP</sequence>
<dbReference type="Pfam" id="PF03061">
    <property type="entry name" value="4HBT"/>
    <property type="match status" value="1"/>
</dbReference>
<dbReference type="Proteomes" id="UP000285023">
    <property type="component" value="Unassembled WGS sequence"/>
</dbReference>
<dbReference type="NCBIfam" id="TIGR00369">
    <property type="entry name" value="unchar_dom_1"/>
    <property type="match status" value="1"/>
</dbReference>
<dbReference type="PANTHER" id="PTHR43240:SF7">
    <property type="entry name" value="BLR7284 PROTEIN"/>
    <property type="match status" value="1"/>
</dbReference>
<gene>
    <name evidence="3" type="ORF">D3M59_01290</name>
</gene>
<keyword evidence="4" id="KW-1185">Reference proteome</keyword>
<evidence type="ECO:0000313" key="4">
    <source>
        <dbReference type="Proteomes" id="UP000285023"/>
    </source>
</evidence>
<dbReference type="InterPro" id="IPR029069">
    <property type="entry name" value="HotDog_dom_sf"/>
</dbReference>
<feature type="domain" description="Thioesterase" evidence="2">
    <location>
        <begin position="63"/>
        <end position="137"/>
    </location>
</feature>
<proteinExistence type="predicted"/>
<evidence type="ECO:0000259" key="2">
    <source>
        <dbReference type="Pfam" id="PF03061"/>
    </source>
</evidence>